<sequence length="171" mass="19515">MNGAFVISYLLFIFIDYSHPRISKRQASNAAFMALFTSCDSDRDGKIGKHELEEAFRRMNAPQDQIEKVIKQLDLNGDGVVTLGEYKVALGMTYEPVEAWAQLFKELDTDRSGDISREELQAVFEESGISVLKEAIEEWINEHDRNGDGKLNYQEFMTFVGQQAEKPDSFF</sequence>
<dbReference type="InterPro" id="IPR018247">
    <property type="entry name" value="EF_Hand_1_Ca_BS"/>
</dbReference>
<dbReference type="InterPro" id="IPR002048">
    <property type="entry name" value="EF_hand_dom"/>
</dbReference>
<evidence type="ECO:0000313" key="4">
    <source>
        <dbReference type="EMBL" id="KAA0192308.1"/>
    </source>
</evidence>
<dbReference type="PANTHER" id="PTHR23050">
    <property type="entry name" value="CALCIUM BINDING PROTEIN"/>
    <property type="match status" value="1"/>
</dbReference>
<dbReference type="InterPro" id="IPR050145">
    <property type="entry name" value="Centrin_CML-like"/>
</dbReference>
<proteinExistence type="predicted"/>
<dbReference type="Proteomes" id="UP000728185">
    <property type="component" value="Unassembled WGS sequence"/>
</dbReference>
<reference evidence="4" key="1">
    <citation type="submission" date="2019-05" db="EMBL/GenBank/DDBJ databases">
        <title>Annotation for the trematode Fasciolopsis buski.</title>
        <authorList>
            <person name="Choi Y.-J."/>
        </authorList>
    </citation>
    <scope>NUCLEOTIDE SEQUENCE</scope>
    <source>
        <strain evidence="4">HT</strain>
        <tissue evidence="4">Whole worm</tissue>
    </source>
</reference>
<dbReference type="PROSITE" id="PS00018">
    <property type="entry name" value="EF_HAND_1"/>
    <property type="match status" value="2"/>
</dbReference>
<dbReference type="SMART" id="SM00054">
    <property type="entry name" value="EFh"/>
    <property type="match status" value="4"/>
</dbReference>
<feature type="domain" description="EF-hand" evidence="3">
    <location>
        <begin position="27"/>
        <end position="62"/>
    </location>
</feature>
<dbReference type="PROSITE" id="PS50222">
    <property type="entry name" value="EF_HAND_2"/>
    <property type="match status" value="3"/>
</dbReference>
<accession>A0A8E0RTG9</accession>
<evidence type="ECO:0000256" key="2">
    <source>
        <dbReference type="ARBA" id="ARBA00022837"/>
    </source>
</evidence>
<dbReference type="Gene3D" id="1.10.238.10">
    <property type="entry name" value="EF-hand"/>
    <property type="match status" value="2"/>
</dbReference>
<keyword evidence="2" id="KW-0106">Calcium</keyword>
<name>A0A8E0RTG9_9TREM</name>
<organism evidence="4 5">
    <name type="scientific">Fasciolopsis buskii</name>
    <dbReference type="NCBI Taxonomy" id="27845"/>
    <lineage>
        <taxon>Eukaryota</taxon>
        <taxon>Metazoa</taxon>
        <taxon>Spiralia</taxon>
        <taxon>Lophotrochozoa</taxon>
        <taxon>Platyhelminthes</taxon>
        <taxon>Trematoda</taxon>
        <taxon>Digenea</taxon>
        <taxon>Plagiorchiida</taxon>
        <taxon>Echinostomata</taxon>
        <taxon>Echinostomatoidea</taxon>
        <taxon>Fasciolidae</taxon>
        <taxon>Fasciolopsis</taxon>
    </lineage>
</organism>
<dbReference type="AlphaFoldDB" id="A0A8E0RTG9"/>
<evidence type="ECO:0000256" key="1">
    <source>
        <dbReference type="ARBA" id="ARBA00022737"/>
    </source>
</evidence>
<dbReference type="SUPFAM" id="SSF47473">
    <property type="entry name" value="EF-hand"/>
    <property type="match status" value="1"/>
</dbReference>
<keyword evidence="1" id="KW-0677">Repeat</keyword>
<dbReference type="GO" id="GO:0005509">
    <property type="term" value="F:calcium ion binding"/>
    <property type="evidence" value="ECO:0007669"/>
    <property type="project" value="InterPro"/>
</dbReference>
<feature type="domain" description="EF-hand" evidence="3">
    <location>
        <begin position="95"/>
        <end position="130"/>
    </location>
</feature>
<dbReference type="Pfam" id="PF13499">
    <property type="entry name" value="EF-hand_7"/>
    <property type="match status" value="2"/>
</dbReference>
<feature type="domain" description="EF-hand" evidence="3">
    <location>
        <begin position="131"/>
        <end position="166"/>
    </location>
</feature>
<comment type="caution">
    <text evidence="4">The sequence shown here is derived from an EMBL/GenBank/DDBJ whole genome shotgun (WGS) entry which is preliminary data.</text>
</comment>
<dbReference type="InterPro" id="IPR011992">
    <property type="entry name" value="EF-hand-dom_pair"/>
</dbReference>
<keyword evidence="5" id="KW-1185">Reference proteome</keyword>
<evidence type="ECO:0000259" key="3">
    <source>
        <dbReference type="PROSITE" id="PS50222"/>
    </source>
</evidence>
<protein>
    <submittedName>
        <fullName evidence="4">Calcium-binding protein</fullName>
    </submittedName>
</protein>
<gene>
    <name evidence="4" type="ORF">FBUS_02431</name>
</gene>
<dbReference type="CDD" id="cd00051">
    <property type="entry name" value="EFh"/>
    <property type="match status" value="1"/>
</dbReference>
<evidence type="ECO:0000313" key="5">
    <source>
        <dbReference type="Proteomes" id="UP000728185"/>
    </source>
</evidence>
<dbReference type="FunFam" id="1.10.238.10:FF:000001">
    <property type="entry name" value="Calmodulin 1"/>
    <property type="match status" value="1"/>
</dbReference>
<dbReference type="OrthoDB" id="26525at2759"/>
<dbReference type="EMBL" id="LUCM01005765">
    <property type="protein sequence ID" value="KAA0192308.1"/>
    <property type="molecule type" value="Genomic_DNA"/>
</dbReference>